<protein>
    <recommendedName>
        <fullName evidence="1">NAD-dependent epimerase/dehydratase domain-containing protein</fullName>
    </recommendedName>
</protein>
<dbReference type="SUPFAM" id="SSF51735">
    <property type="entry name" value="NAD(P)-binding Rossmann-fold domains"/>
    <property type="match status" value="1"/>
</dbReference>
<gene>
    <name evidence="2" type="ORF">S01H1_25753</name>
</gene>
<feature type="non-terminal residue" evidence="2">
    <location>
        <position position="1"/>
    </location>
</feature>
<dbReference type="InterPro" id="IPR050177">
    <property type="entry name" value="Lipid_A_modif_metabolic_enz"/>
</dbReference>
<dbReference type="InterPro" id="IPR001509">
    <property type="entry name" value="Epimerase_deHydtase"/>
</dbReference>
<proteinExistence type="predicted"/>
<accession>X0UUC2</accession>
<dbReference type="PANTHER" id="PTHR43245">
    <property type="entry name" value="BIFUNCTIONAL POLYMYXIN RESISTANCE PROTEIN ARNA"/>
    <property type="match status" value="1"/>
</dbReference>
<dbReference type="AlphaFoldDB" id="X0UUC2"/>
<evidence type="ECO:0000313" key="2">
    <source>
        <dbReference type="EMBL" id="GAF92035.1"/>
    </source>
</evidence>
<comment type="caution">
    <text evidence="2">The sequence shown here is derived from an EMBL/GenBank/DDBJ whole genome shotgun (WGS) entry which is preliminary data.</text>
</comment>
<dbReference type="EMBL" id="BARS01015579">
    <property type="protein sequence ID" value="GAF92035.1"/>
    <property type="molecule type" value="Genomic_DNA"/>
</dbReference>
<dbReference type="InterPro" id="IPR036291">
    <property type="entry name" value="NAD(P)-bd_dom_sf"/>
</dbReference>
<dbReference type="Pfam" id="PF01370">
    <property type="entry name" value="Epimerase"/>
    <property type="match status" value="1"/>
</dbReference>
<name>X0UUC2_9ZZZZ</name>
<reference evidence="2" key="1">
    <citation type="journal article" date="2014" name="Front. Microbiol.">
        <title>High frequency of phylogenetically diverse reductive dehalogenase-homologous genes in deep subseafloor sedimentary metagenomes.</title>
        <authorList>
            <person name="Kawai M."/>
            <person name="Futagami T."/>
            <person name="Toyoda A."/>
            <person name="Takaki Y."/>
            <person name="Nishi S."/>
            <person name="Hori S."/>
            <person name="Arai W."/>
            <person name="Tsubouchi T."/>
            <person name="Morono Y."/>
            <person name="Uchiyama I."/>
            <person name="Ito T."/>
            <person name="Fujiyama A."/>
            <person name="Inagaki F."/>
            <person name="Takami H."/>
        </authorList>
    </citation>
    <scope>NUCLEOTIDE SEQUENCE</scope>
    <source>
        <strain evidence="2">Expedition CK06-06</strain>
    </source>
</reference>
<dbReference type="Gene3D" id="3.40.50.720">
    <property type="entry name" value="NAD(P)-binding Rossmann-like Domain"/>
    <property type="match status" value="1"/>
</dbReference>
<dbReference type="PANTHER" id="PTHR43245:SF23">
    <property type="entry name" value="NAD(P)-BINDING DOMAIN-CONTAINING PROTEIN"/>
    <property type="match status" value="1"/>
</dbReference>
<sequence>LYGYSPKMRFDLLLNGMTLSAFRDNKIMILGDGQQRRPIVHVRDIANAITRVVEEEGNRAKGEIFNVGSNHQNCKVCEVAELVESVFKGCRSEFYGDPDRRSYNVNFDKIANVLGYETEHSPIHGVQEIREALDNGSLKPMDNHWVIKWWARIGREQNLWQK</sequence>
<organism evidence="2">
    <name type="scientific">marine sediment metagenome</name>
    <dbReference type="NCBI Taxonomy" id="412755"/>
    <lineage>
        <taxon>unclassified sequences</taxon>
        <taxon>metagenomes</taxon>
        <taxon>ecological metagenomes</taxon>
    </lineage>
</organism>
<evidence type="ECO:0000259" key="1">
    <source>
        <dbReference type="Pfam" id="PF01370"/>
    </source>
</evidence>
<feature type="domain" description="NAD-dependent epimerase/dehydratase" evidence="1">
    <location>
        <begin position="23"/>
        <end position="68"/>
    </location>
</feature>